<comment type="caution">
    <text evidence="1">The sequence shown here is derived from an EMBL/GenBank/DDBJ whole genome shotgun (WGS) entry which is preliminary data.</text>
</comment>
<dbReference type="Pfam" id="PF20475">
    <property type="entry name" value="DUF6717"/>
    <property type="match status" value="1"/>
</dbReference>
<accession>A0A512BLD9</accession>
<name>A0A512BLD9_9HYPH</name>
<protein>
    <submittedName>
        <fullName evidence="1">Uncharacterized protein</fullName>
    </submittedName>
</protein>
<dbReference type="Proteomes" id="UP000321085">
    <property type="component" value="Unassembled WGS sequence"/>
</dbReference>
<reference evidence="1 2" key="1">
    <citation type="submission" date="2019-07" db="EMBL/GenBank/DDBJ databases">
        <title>Whole genome shotgun sequence of Microvirga aerophila NBRC 106136.</title>
        <authorList>
            <person name="Hosoyama A."/>
            <person name="Uohara A."/>
            <person name="Ohji S."/>
            <person name="Ichikawa N."/>
        </authorList>
    </citation>
    <scope>NUCLEOTIDE SEQUENCE [LARGE SCALE GENOMIC DNA]</scope>
    <source>
        <strain evidence="1 2">NBRC 106136</strain>
    </source>
</reference>
<dbReference type="EMBL" id="BJYU01000003">
    <property type="protein sequence ID" value="GEO12781.1"/>
    <property type="molecule type" value="Genomic_DNA"/>
</dbReference>
<evidence type="ECO:0000313" key="1">
    <source>
        <dbReference type="EMBL" id="GEO12781.1"/>
    </source>
</evidence>
<evidence type="ECO:0000313" key="2">
    <source>
        <dbReference type="Proteomes" id="UP000321085"/>
    </source>
</evidence>
<proteinExistence type="predicted"/>
<dbReference type="AlphaFoldDB" id="A0A512BLD9"/>
<keyword evidence="2" id="KW-1185">Reference proteome</keyword>
<gene>
    <name evidence="1" type="ORF">MAE02_04770</name>
</gene>
<organism evidence="1 2">
    <name type="scientific">Microvirga aerophila</name>
    <dbReference type="NCBI Taxonomy" id="670291"/>
    <lineage>
        <taxon>Bacteria</taxon>
        <taxon>Pseudomonadati</taxon>
        <taxon>Pseudomonadota</taxon>
        <taxon>Alphaproteobacteria</taxon>
        <taxon>Hyphomicrobiales</taxon>
        <taxon>Methylobacteriaceae</taxon>
        <taxon>Microvirga</taxon>
    </lineage>
</organism>
<sequence length="126" mass="14179">MHAMDLSTPAVPPSNALLVIQPYLSHGTWVFDDPAAGLVREPFVSGIPQMIDDAVRNIPNARNGFRLIFSTTPFPGYQVELTLVREEFGGNWYREEGKNREGWLCPALFKYFPKAPQKIYAKGEPI</sequence>
<dbReference type="InterPro" id="IPR046562">
    <property type="entry name" value="DUF6717"/>
</dbReference>